<organism evidence="1 2">
    <name type="scientific">Campylobacter gastrosuis</name>
    <dbReference type="NCBI Taxonomy" id="2974576"/>
    <lineage>
        <taxon>Bacteria</taxon>
        <taxon>Pseudomonadati</taxon>
        <taxon>Campylobacterota</taxon>
        <taxon>Epsilonproteobacteria</taxon>
        <taxon>Campylobacterales</taxon>
        <taxon>Campylobacteraceae</taxon>
        <taxon>Campylobacter</taxon>
    </lineage>
</organism>
<proteinExistence type="predicted"/>
<protein>
    <submittedName>
        <fullName evidence="1">Uncharacterized protein</fullName>
    </submittedName>
</protein>
<gene>
    <name evidence="1" type="ORF">NYG85_03500</name>
</gene>
<keyword evidence="2" id="KW-1185">Reference proteome</keyword>
<reference evidence="1" key="2">
    <citation type="journal article" date="2023" name="Microorganisms">
        <title>Isolation and Genomic Characteristics of Cat-Borne Campylobacter felis sp. nov. and Sheep-Borne Campylobacter ovis sp. nov.</title>
        <authorList>
            <person name="Wang H."/>
            <person name="Li Y."/>
            <person name="Gu Y."/>
            <person name="Zhou G."/>
            <person name="Chen X."/>
            <person name="Zhang X."/>
            <person name="Shao Z."/>
            <person name="Zhang J."/>
            <person name="Zhang M."/>
        </authorList>
    </citation>
    <scope>NUCLEOTIDE SEQUENCE</scope>
    <source>
        <strain evidence="1">PS10</strain>
    </source>
</reference>
<dbReference type="Gene3D" id="3.40.50.720">
    <property type="entry name" value="NAD(P)-binding Rossmann-like Domain"/>
    <property type="match status" value="1"/>
</dbReference>
<comment type="caution">
    <text evidence="1">The sequence shown here is derived from an EMBL/GenBank/DDBJ whole genome shotgun (WGS) entry which is preliminary data.</text>
</comment>
<evidence type="ECO:0000313" key="1">
    <source>
        <dbReference type="EMBL" id="MDL0088443.1"/>
    </source>
</evidence>
<name>A0ABT7HP98_9BACT</name>
<dbReference type="Proteomes" id="UP001173801">
    <property type="component" value="Unassembled WGS sequence"/>
</dbReference>
<reference evidence="1" key="1">
    <citation type="submission" date="2022-08" db="EMBL/GenBank/DDBJ databases">
        <authorList>
            <person name="Wang H."/>
        </authorList>
    </citation>
    <scope>NUCLEOTIDE SEQUENCE</scope>
    <source>
        <strain evidence="1">PS10</strain>
    </source>
</reference>
<dbReference type="InterPro" id="IPR035985">
    <property type="entry name" value="Ubiquitin-activating_enz"/>
</dbReference>
<dbReference type="EMBL" id="JANURM010000002">
    <property type="protein sequence ID" value="MDL0088443.1"/>
    <property type="molecule type" value="Genomic_DNA"/>
</dbReference>
<accession>A0ABT7HP98</accession>
<dbReference type="SUPFAM" id="SSF69572">
    <property type="entry name" value="Activating enzymes of the ubiquitin-like proteins"/>
    <property type="match status" value="1"/>
</dbReference>
<sequence length="91" mass="9939">MDALDDISLKREISKFCLKNGVNFTHVGISGNALQVGVITTLKNYKSGKNGSEVRLGNLSYVVSRCASLQVAFAINLNFMAKAKQNSFLRI</sequence>
<evidence type="ECO:0000313" key="2">
    <source>
        <dbReference type="Proteomes" id="UP001173801"/>
    </source>
</evidence>